<dbReference type="GO" id="GO:0015203">
    <property type="term" value="F:polyamine transmembrane transporter activity"/>
    <property type="evidence" value="ECO:0007669"/>
    <property type="project" value="TreeGrafter"/>
</dbReference>
<dbReference type="EMBL" id="KZ613847">
    <property type="protein sequence ID" value="PMD56867.1"/>
    <property type="molecule type" value="Genomic_DNA"/>
</dbReference>
<feature type="domain" description="Major facilitator superfamily (MFS) profile" evidence="7">
    <location>
        <begin position="117"/>
        <end position="558"/>
    </location>
</feature>
<dbReference type="InterPro" id="IPR011701">
    <property type="entry name" value="MFS"/>
</dbReference>
<evidence type="ECO:0000256" key="5">
    <source>
        <dbReference type="SAM" id="MobiDB-lite"/>
    </source>
</evidence>
<feature type="transmembrane region" description="Helical" evidence="6">
    <location>
        <begin position="151"/>
        <end position="171"/>
    </location>
</feature>
<dbReference type="InterPro" id="IPR036259">
    <property type="entry name" value="MFS_trans_sf"/>
</dbReference>
<dbReference type="GO" id="GO:0010509">
    <property type="term" value="P:intracellular polyamine homeostasis"/>
    <property type="evidence" value="ECO:0007669"/>
    <property type="project" value="TreeGrafter"/>
</dbReference>
<evidence type="ECO:0000259" key="7">
    <source>
        <dbReference type="PROSITE" id="PS50850"/>
    </source>
</evidence>
<dbReference type="PANTHER" id="PTHR23502:SF5">
    <property type="entry name" value="QUINIDINE RESISTANCE PROTEIN 3"/>
    <property type="match status" value="1"/>
</dbReference>
<protein>
    <submittedName>
        <fullName evidence="8">MFS general substrate transporter</fullName>
    </submittedName>
</protein>
<dbReference type="InterPro" id="IPR020846">
    <property type="entry name" value="MFS_dom"/>
</dbReference>
<accession>A0A2J6T1H1</accession>
<dbReference type="Proteomes" id="UP000235371">
    <property type="component" value="Unassembled WGS sequence"/>
</dbReference>
<dbReference type="CDD" id="cd17323">
    <property type="entry name" value="MFS_Tpo1_MDR_like"/>
    <property type="match status" value="1"/>
</dbReference>
<keyword evidence="2 6" id="KW-0812">Transmembrane</keyword>
<dbReference type="Gene3D" id="1.20.1250.20">
    <property type="entry name" value="MFS general substrate transporter like domains"/>
    <property type="match status" value="1"/>
</dbReference>
<evidence type="ECO:0000313" key="9">
    <source>
        <dbReference type="Proteomes" id="UP000235371"/>
    </source>
</evidence>
<feature type="transmembrane region" description="Helical" evidence="6">
    <location>
        <begin position="244"/>
        <end position="267"/>
    </location>
</feature>
<dbReference type="STRING" id="1095630.A0A2J6T1H1"/>
<feature type="compositionally biased region" description="Basic and acidic residues" evidence="5">
    <location>
        <begin position="1"/>
        <end position="21"/>
    </location>
</feature>
<evidence type="ECO:0000256" key="4">
    <source>
        <dbReference type="ARBA" id="ARBA00023136"/>
    </source>
</evidence>
<evidence type="ECO:0000256" key="3">
    <source>
        <dbReference type="ARBA" id="ARBA00022989"/>
    </source>
</evidence>
<proteinExistence type="predicted"/>
<gene>
    <name evidence="8" type="ORF">K444DRAFT_534811</name>
</gene>
<evidence type="ECO:0000256" key="1">
    <source>
        <dbReference type="ARBA" id="ARBA00004141"/>
    </source>
</evidence>
<feature type="transmembrane region" description="Helical" evidence="6">
    <location>
        <begin position="115"/>
        <end position="139"/>
    </location>
</feature>
<feature type="transmembrane region" description="Helical" evidence="6">
    <location>
        <begin position="537"/>
        <end position="557"/>
    </location>
</feature>
<feature type="transmembrane region" description="Helical" evidence="6">
    <location>
        <begin position="388"/>
        <end position="411"/>
    </location>
</feature>
<name>A0A2J6T1H1_9HELO</name>
<feature type="transmembrane region" description="Helical" evidence="6">
    <location>
        <begin position="447"/>
        <end position="463"/>
    </location>
</feature>
<sequence length="574" mass="63315">MVLDPEKAELEAASHVPHDLDGPVSHPGISTTKDNGFSKREETDEDSIHSHSSLGTIEAVPEETCPPQRSKSKSSSVHSRPLSIIPRSKRRGLLARFTVIPEVERPYDYKRSTKWLITLQVALAAAAAPMGSAILLPALPQLATDLNSTPTITNLSVAMYMLSMSIFPLWWSSFSETLGRRTIYLVSFALFALWNIISAVSTSMGMLIVMRILGGGASASVQAVGAGTIADIWEVRKRGKAMGIFYLGPLLGPLLAPIIGGVLSQAWGWRSTQWFQVIYGGVLFIILTFCLPETLAFKQPAVPPMQAADENSVRPDLGRVSTRQSVQMKTKKVAKVFKRCIIDPLSVLLYLRFPAVLITVYLASITFGSLYMLNIAIQQTFSEKPYNFSVIILGLLYIPSSLGYLAASVLGGRWSDYIMHREARAAGRYDEHGKLVFRPEDRMRENAWIASAIFPGALIWYGWTAEKGIIWIVPIISNFFFGMGSMVVFGLSTTMLTEFMPKRSSSGVAVNNFIRNIFSCVGGIIAQPLIAAIGLGWLFTGLAVICWISAFSVVWAMRKYGPKWRIAMDQKLRM</sequence>
<feature type="transmembrane region" description="Helical" evidence="6">
    <location>
        <begin position="208"/>
        <end position="232"/>
    </location>
</feature>
<feature type="region of interest" description="Disordered" evidence="5">
    <location>
        <begin position="1"/>
        <end position="81"/>
    </location>
</feature>
<feature type="compositionally biased region" description="Basic and acidic residues" evidence="5">
    <location>
        <begin position="36"/>
        <end position="49"/>
    </location>
</feature>
<evidence type="ECO:0000313" key="8">
    <source>
        <dbReference type="EMBL" id="PMD56867.1"/>
    </source>
</evidence>
<keyword evidence="4 6" id="KW-0472">Membrane</keyword>
<dbReference type="SUPFAM" id="SSF103473">
    <property type="entry name" value="MFS general substrate transporter"/>
    <property type="match status" value="1"/>
</dbReference>
<feature type="transmembrane region" description="Helical" evidence="6">
    <location>
        <begin position="347"/>
        <end position="368"/>
    </location>
</feature>
<dbReference type="Pfam" id="PF07690">
    <property type="entry name" value="MFS_1"/>
    <property type="match status" value="1"/>
</dbReference>
<evidence type="ECO:0000256" key="2">
    <source>
        <dbReference type="ARBA" id="ARBA00022692"/>
    </source>
</evidence>
<feature type="transmembrane region" description="Helical" evidence="6">
    <location>
        <begin position="273"/>
        <end position="291"/>
    </location>
</feature>
<dbReference type="FunCoup" id="A0A2J6T1H1">
    <property type="interactions" value="22"/>
</dbReference>
<comment type="subcellular location">
    <subcellularLocation>
        <location evidence="1">Membrane</location>
        <topology evidence="1">Multi-pass membrane protein</topology>
    </subcellularLocation>
</comment>
<dbReference type="RefSeq" id="XP_024733771.1">
    <property type="nucleotide sequence ID" value="XM_024875238.1"/>
</dbReference>
<feature type="transmembrane region" description="Helical" evidence="6">
    <location>
        <begin position="513"/>
        <end position="531"/>
    </location>
</feature>
<dbReference type="OrthoDB" id="3936150at2759"/>
<dbReference type="Gene3D" id="1.20.1720.10">
    <property type="entry name" value="Multidrug resistance protein D"/>
    <property type="match status" value="1"/>
</dbReference>
<dbReference type="PANTHER" id="PTHR23502">
    <property type="entry name" value="MAJOR FACILITATOR SUPERFAMILY"/>
    <property type="match status" value="1"/>
</dbReference>
<dbReference type="InParanoid" id="A0A2J6T1H1"/>
<organism evidence="8 9">
    <name type="scientific">Hyaloscypha bicolor E</name>
    <dbReference type="NCBI Taxonomy" id="1095630"/>
    <lineage>
        <taxon>Eukaryota</taxon>
        <taxon>Fungi</taxon>
        <taxon>Dikarya</taxon>
        <taxon>Ascomycota</taxon>
        <taxon>Pezizomycotina</taxon>
        <taxon>Leotiomycetes</taxon>
        <taxon>Helotiales</taxon>
        <taxon>Hyaloscyphaceae</taxon>
        <taxon>Hyaloscypha</taxon>
        <taxon>Hyaloscypha bicolor</taxon>
    </lineage>
</organism>
<reference evidence="8 9" key="1">
    <citation type="submission" date="2016-04" db="EMBL/GenBank/DDBJ databases">
        <title>A degradative enzymes factory behind the ericoid mycorrhizal symbiosis.</title>
        <authorList>
            <consortium name="DOE Joint Genome Institute"/>
            <person name="Martino E."/>
            <person name="Morin E."/>
            <person name="Grelet G."/>
            <person name="Kuo A."/>
            <person name="Kohler A."/>
            <person name="Daghino S."/>
            <person name="Barry K."/>
            <person name="Choi C."/>
            <person name="Cichocki N."/>
            <person name="Clum A."/>
            <person name="Copeland A."/>
            <person name="Hainaut M."/>
            <person name="Haridas S."/>
            <person name="Labutti K."/>
            <person name="Lindquist E."/>
            <person name="Lipzen A."/>
            <person name="Khouja H.-R."/>
            <person name="Murat C."/>
            <person name="Ohm R."/>
            <person name="Olson A."/>
            <person name="Spatafora J."/>
            <person name="Veneault-Fourrey C."/>
            <person name="Henrissat B."/>
            <person name="Grigoriev I."/>
            <person name="Martin F."/>
            <person name="Perotto S."/>
        </authorList>
    </citation>
    <scope>NUCLEOTIDE SEQUENCE [LARGE SCALE GENOMIC DNA]</scope>
    <source>
        <strain evidence="8 9">E</strain>
    </source>
</reference>
<keyword evidence="3 6" id="KW-1133">Transmembrane helix</keyword>
<dbReference type="GO" id="GO:0005886">
    <property type="term" value="C:plasma membrane"/>
    <property type="evidence" value="ECO:0007669"/>
    <property type="project" value="TreeGrafter"/>
</dbReference>
<dbReference type="PROSITE" id="PS50850">
    <property type="entry name" value="MFS"/>
    <property type="match status" value="1"/>
</dbReference>
<evidence type="ECO:0000256" key="6">
    <source>
        <dbReference type="SAM" id="Phobius"/>
    </source>
</evidence>
<dbReference type="GeneID" id="36583318"/>
<feature type="transmembrane region" description="Helical" evidence="6">
    <location>
        <begin position="469"/>
        <end position="492"/>
    </location>
</feature>
<keyword evidence="9" id="KW-1185">Reference proteome</keyword>
<dbReference type="AlphaFoldDB" id="A0A2J6T1H1"/>
<feature type="transmembrane region" description="Helical" evidence="6">
    <location>
        <begin position="183"/>
        <end position="202"/>
    </location>
</feature>